<dbReference type="AlphaFoldDB" id="A0A923PPH3"/>
<name>A0A923PPH3_9BACT</name>
<comment type="caution">
    <text evidence="1">The sequence shown here is derived from an EMBL/GenBank/DDBJ whole genome shotgun (WGS) entry which is preliminary data.</text>
</comment>
<reference evidence="1" key="1">
    <citation type="submission" date="2020-08" db="EMBL/GenBank/DDBJ databases">
        <title>Lewinella bacteria from marine environments.</title>
        <authorList>
            <person name="Zhong Y."/>
        </authorList>
    </citation>
    <scope>NUCLEOTIDE SEQUENCE</scope>
    <source>
        <strain evidence="1">KCTC 42187</strain>
    </source>
</reference>
<keyword evidence="2" id="KW-1185">Reference proteome</keyword>
<dbReference type="Pfam" id="PF22398">
    <property type="entry name" value="DUF6978"/>
    <property type="match status" value="1"/>
</dbReference>
<dbReference type="EMBL" id="JACSIT010000096">
    <property type="protein sequence ID" value="MBC6994312.1"/>
    <property type="molecule type" value="Genomic_DNA"/>
</dbReference>
<sequence length="159" mass="18834">MALPNDIADLVFRIEKFAAQTASIQFPEEGDKVQIELESEDKRMRFHLNIIRSQVQRKQVTFNLRYREIYSIRRLDFHANHTNPDVPPPDPIFAPYVGHRFKQEDHLHIHDELFNARWAIPLADFKELDIQDSDTLPEKLRKFLTYCNVQGVEFSQPIF</sequence>
<accession>A0A923PPH3</accession>
<dbReference type="RefSeq" id="WP_187466393.1">
    <property type="nucleotide sequence ID" value="NZ_JACSIT010000096.1"/>
</dbReference>
<dbReference type="InterPro" id="IPR053916">
    <property type="entry name" value="DUF6978"/>
</dbReference>
<evidence type="ECO:0000313" key="2">
    <source>
        <dbReference type="Proteomes" id="UP000650081"/>
    </source>
</evidence>
<gene>
    <name evidence="1" type="ORF">H9S92_09070</name>
</gene>
<dbReference type="Proteomes" id="UP000650081">
    <property type="component" value="Unassembled WGS sequence"/>
</dbReference>
<proteinExistence type="predicted"/>
<evidence type="ECO:0000313" key="1">
    <source>
        <dbReference type="EMBL" id="MBC6994312.1"/>
    </source>
</evidence>
<protein>
    <submittedName>
        <fullName evidence="1">Uncharacterized protein</fullName>
    </submittedName>
</protein>
<organism evidence="1 2">
    <name type="scientific">Neolewinella lacunae</name>
    <dbReference type="NCBI Taxonomy" id="1517758"/>
    <lineage>
        <taxon>Bacteria</taxon>
        <taxon>Pseudomonadati</taxon>
        <taxon>Bacteroidota</taxon>
        <taxon>Saprospiria</taxon>
        <taxon>Saprospirales</taxon>
        <taxon>Lewinellaceae</taxon>
        <taxon>Neolewinella</taxon>
    </lineage>
</organism>